<feature type="compositionally biased region" description="Basic and acidic residues" evidence="1">
    <location>
        <begin position="877"/>
        <end position="886"/>
    </location>
</feature>
<evidence type="ECO:0000313" key="3">
    <source>
        <dbReference type="Proteomes" id="UP001292094"/>
    </source>
</evidence>
<feature type="compositionally biased region" description="Acidic residues" evidence="1">
    <location>
        <begin position="1026"/>
        <end position="1036"/>
    </location>
</feature>
<evidence type="ECO:0000313" key="2">
    <source>
        <dbReference type="EMBL" id="KAK4297099.1"/>
    </source>
</evidence>
<feature type="compositionally biased region" description="Polar residues" evidence="1">
    <location>
        <begin position="1165"/>
        <end position="1174"/>
    </location>
</feature>
<comment type="caution">
    <text evidence="2">The sequence shown here is derived from an EMBL/GenBank/DDBJ whole genome shotgun (WGS) entry which is preliminary data.</text>
</comment>
<feature type="compositionally biased region" description="Basic and acidic residues" evidence="1">
    <location>
        <begin position="139"/>
        <end position="153"/>
    </location>
</feature>
<feature type="compositionally biased region" description="Low complexity" evidence="1">
    <location>
        <begin position="782"/>
        <end position="791"/>
    </location>
</feature>
<feature type="compositionally biased region" description="Basic residues" evidence="1">
    <location>
        <begin position="531"/>
        <end position="540"/>
    </location>
</feature>
<reference evidence="2" key="1">
    <citation type="submission" date="2023-11" db="EMBL/GenBank/DDBJ databases">
        <title>Genome assemblies of two species of porcelain crab, Petrolisthes cinctipes and Petrolisthes manimaculis (Anomura: Porcellanidae).</title>
        <authorList>
            <person name="Angst P."/>
        </authorList>
    </citation>
    <scope>NUCLEOTIDE SEQUENCE</scope>
    <source>
        <strain evidence="2">PB745_02</strain>
        <tissue evidence="2">Gill</tissue>
    </source>
</reference>
<feature type="region of interest" description="Disordered" evidence="1">
    <location>
        <begin position="13"/>
        <end position="36"/>
    </location>
</feature>
<feature type="compositionally biased region" description="Polar residues" evidence="1">
    <location>
        <begin position="922"/>
        <end position="941"/>
    </location>
</feature>
<feature type="compositionally biased region" description="Low complexity" evidence="1">
    <location>
        <begin position="954"/>
        <end position="965"/>
    </location>
</feature>
<feature type="compositionally biased region" description="Polar residues" evidence="1">
    <location>
        <begin position="426"/>
        <end position="441"/>
    </location>
</feature>
<feature type="compositionally biased region" description="Gly residues" evidence="1">
    <location>
        <begin position="22"/>
        <end position="36"/>
    </location>
</feature>
<dbReference type="Proteomes" id="UP001292094">
    <property type="component" value="Unassembled WGS sequence"/>
</dbReference>
<feature type="compositionally biased region" description="Low complexity" evidence="1">
    <location>
        <begin position="1196"/>
        <end position="1206"/>
    </location>
</feature>
<feature type="compositionally biased region" description="Low complexity" evidence="1">
    <location>
        <begin position="887"/>
        <end position="901"/>
    </location>
</feature>
<feature type="compositionally biased region" description="Polar residues" evidence="1">
    <location>
        <begin position="1183"/>
        <end position="1195"/>
    </location>
</feature>
<feature type="compositionally biased region" description="Polar residues" evidence="1">
    <location>
        <begin position="1207"/>
        <end position="1219"/>
    </location>
</feature>
<feature type="region of interest" description="Disordered" evidence="1">
    <location>
        <begin position="1292"/>
        <end position="1407"/>
    </location>
</feature>
<feature type="compositionally biased region" description="Polar residues" evidence="1">
    <location>
        <begin position="575"/>
        <end position="586"/>
    </location>
</feature>
<feature type="compositionally biased region" description="Basic and acidic residues" evidence="1">
    <location>
        <begin position="835"/>
        <end position="856"/>
    </location>
</feature>
<feature type="region of interest" description="Disordered" evidence="1">
    <location>
        <begin position="1018"/>
        <end position="1046"/>
    </location>
</feature>
<feature type="compositionally biased region" description="Low complexity" evidence="1">
    <location>
        <begin position="262"/>
        <end position="283"/>
    </location>
</feature>
<evidence type="ECO:0000256" key="1">
    <source>
        <dbReference type="SAM" id="MobiDB-lite"/>
    </source>
</evidence>
<feature type="compositionally biased region" description="Polar residues" evidence="1">
    <location>
        <begin position="1147"/>
        <end position="1157"/>
    </location>
</feature>
<feature type="region of interest" description="Disordered" evidence="1">
    <location>
        <begin position="669"/>
        <end position="716"/>
    </location>
</feature>
<feature type="compositionally biased region" description="Basic and acidic residues" evidence="1">
    <location>
        <begin position="290"/>
        <end position="331"/>
    </location>
</feature>
<feature type="compositionally biased region" description="Polar residues" evidence="1">
    <location>
        <begin position="1385"/>
        <end position="1397"/>
    </location>
</feature>
<feature type="compositionally biased region" description="Low complexity" evidence="1">
    <location>
        <begin position="1112"/>
        <end position="1139"/>
    </location>
</feature>
<feature type="compositionally biased region" description="Low complexity" evidence="1">
    <location>
        <begin position="101"/>
        <end position="128"/>
    </location>
</feature>
<feature type="compositionally biased region" description="Basic residues" evidence="1">
    <location>
        <begin position="129"/>
        <end position="138"/>
    </location>
</feature>
<name>A0AAE1NVI4_9EUCA</name>
<accession>A0AAE1NVI4</accession>
<keyword evidence="3" id="KW-1185">Reference proteome</keyword>
<feature type="compositionally biased region" description="Basic and acidic residues" evidence="1">
    <location>
        <begin position="808"/>
        <end position="817"/>
    </location>
</feature>
<gene>
    <name evidence="2" type="ORF">Pmani_030460</name>
</gene>
<feature type="compositionally biased region" description="Basic and acidic residues" evidence="1">
    <location>
        <begin position="406"/>
        <end position="415"/>
    </location>
</feature>
<feature type="compositionally biased region" description="Low complexity" evidence="1">
    <location>
        <begin position="1340"/>
        <end position="1362"/>
    </location>
</feature>
<feature type="region of interest" description="Disordered" evidence="1">
    <location>
        <begin position="262"/>
        <end position="610"/>
    </location>
</feature>
<feature type="compositionally biased region" description="Basic and acidic residues" evidence="1">
    <location>
        <begin position="1259"/>
        <end position="1277"/>
    </location>
</feature>
<feature type="compositionally biased region" description="Polar residues" evidence="1">
    <location>
        <begin position="1239"/>
        <end position="1256"/>
    </location>
</feature>
<feature type="region of interest" description="Disordered" evidence="1">
    <location>
        <begin position="1098"/>
        <end position="1278"/>
    </location>
</feature>
<feature type="compositionally biased region" description="Basic and acidic residues" evidence="1">
    <location>
        <begin position="365"/>
        <end position="381"/>
    </location>
</feature>
<protein>
    <submittedName>
        <fullName evidence="2">Uncharacterized protein</fullName>
    </submittedName>
</protein>
<dbReference type="EMBL" id="JAWZYT010003716">
    <property type="protein sequence ID" value="KAK4297099.1"/>
    <property type="molecule type" value="Genomic_DNA"/>
</dbReference>
<sequence>MLTDFLKLMLRGERTGTNTNTTGGGGGGGSHSTGSSIDGGGGVVGDVDPNTNNTSSNNMGLPPHRFHLPHVKLHHHHGHNSIKGRAKRLVYRGTANANISNASTSHSFFSSSRSSSSSSSAASSASSSHYRRRSGKRKGREEGRGKVEGRREASFPQAIREIDDIEDSLGAGSHHSSKVSLLEGRHQVVDHEPVAGVVPLSHQAALHKIAVRPRRTHGAPRSRRTTQIGGQISLPDVIEEANNRNLNSQKLLSTSVTSSTATFTTTTTTTSSITTTTAVTTSTPVSGPLQHKDEEEVQKREAEEGRRKEAEEAQRRETEENEKEEKREEPLFQRLFGSSNKRAGRRTSRGRGEDSRENSVSPLRRGGEQRTSREGKRRDSSGSRFPGGAVSKNRQDPPHPLPPSGRPREASRERSSSGTGLGIIEVNSTPGLSSINPNTSPVVEVTTRPGNSEDRHAPRPVSYPSRPAATAVRKVKSFKEVVGSPPREPMRPRAPSQTDAVEMEDILPRSTQAARLSASLESMDGGEGVRRPHPHPHPHPRQALQDPPPPSPQRSSTESLATTLLPGVFIRPHPTSRSTLIPQLQDSPFPCQDSGPFSLDSSVGGGHGKAEAELRKAASVDHMGTNVELAPVHRRQRIAPETRVLVVEGKTERKTERKVDVARLEKMEDRRGEIEAAERRQDGAKLEKRSESVKAEKKAERKQENLKVEKKQESMKVEKRQEYVKGDKKAEVVKMEKTEIVKIEKKSEYMKIESMKETVEKTETVVSEGKMMSGEGKSVTLGEGRSMSSGGESRRASVQLQRPVSGFRGEDVSRADSLEMGDGDMGSTPPRRPLRKEPSLKRSAPPRDSDEDHVPEFMRIQLNRVESKGQAVIYDTEQERGGKREAQPPATQPVTQTPTQPLHHRRESTVIEPETERKEEQNANSATSKTPIQLTKKSSFQGLRGLIRDGLVSGGTSESESGSESAAEMPGDRVQLRKPLVAERITTGSGGSQTPPPKSSRDQPELFKVFARRSFKVKDSDKDKLETEEEEEDNEGYLEASGEVSEVTVTPARAPVSPIMPVSVSHPPQEIMQKSSINTISYNRKSVGNPALSFIPPSTNSGSPLTGKPMVLLPSTTTGSSTTITTTTSPSTSTPSLPLVVSGSCVGRSTTTNTSVMDTPKRPTRTPSPATDTSGPGEIVSRIISNRLNDQSGNISVSETSSGTSSPAQVRTTQPSSAHTRPPLTSRPSASLIWPPRPQQEQQTDQELPEVQQMNKVTPVRESEGVKELEKEVHSSPHDILAARRRFMRSVGGGAGISSDGGLISSTRENQEVVVSPSPSPSPSPTPVSSTNATPPPTSTSPITSSILSRAATSSIPPAATSMPLFTVTLRTQPPPPTAIPVQSEVPSTSMMTSNGEQGMPEKVGEAAEDWRVLVRQRREGRLKQTKTPDAEEIIIETRPTVSRNSKVLEMANNFQKLQVA</sequence>
<organism evidence="2 3">
    <name type="scientific">Petrolisthes manimaculis</name>
    <dbReference type="NCBI Taxonomy" id="1843537"/>
    <lineage>
        <taxon>Eukaryota</taxon>
        <taxon>Metazoa</taxon>
        <taxon>Ecdysozoa</taxon>
        <taxon>Arthropoda</taxon>
        <taxon>Crustacea</taxon>
        <taxon>Multicrustacea</taxon>
        <taxon>Malacostraca</taxon>
        <taxon>Eumalacostraca</taxon>
        <taxon>Eucarida</taxon>
        <taxon>Decapoda</taxon>
        <taxon>Pleocyemata</taxon>
        <taxon>Anomura</taxon>
        <taxon>Galatheoidea</taxon>
        <taxon>Porcellanidae</taxon>
        <taxon>Petrolisthes</taxon>
    </lineage>
</organism>
<feature type="compositionally biased region" description="Low complexity" evidence="1">
    <location>
        <begin position="1297"/>
        <end position="1306"/>
    </location>
</feature>
<feature type="region of interest" description="Disordered" evidence="1">
    <location>
        <begin position="757"/>
        <end position="1006"/>
    </location>
</feature>
<feature type="region of interest" description="Disordered" evidence="1">
    <location>
        <begin position="101"/>
        <end position="158"/>
    </location>
</feature>
<proteinExistence type="predicted"/>